<reference evidence="2" key="1">
    <citation type="submission" date="2014-09" db="EMBL/GenBank/DDBJ databases">
        <title>Vibrio variabilis JCM 19239. (C206) whole genome shotgun sequence.</title>
        <authorList>
            <person name="Sawabe T."/>
            <person name="Meirelles P."/>
            <person name="Nakanishi M."/>
            <person name="Sayaka M."/>
            <person name="Hattori M."/>
            <person name="Ohkuma M."/>
        </authorList>
    </citation>
    <scope>NUCLEOTIDE SEQUENCE [LARGE SCALE GENOMIC DNA]</scope>
    <source>
        <strain evidence="2">JCM 19239</strain>
    </source>
</reference>
<accession>A0ABQ0JIR8</accession>
<protein>
    <submittedName>
        <fullName evidence="1">Guanylate cyclase-related protein</fullName>
    </submittedName>
</protein>
<sequence length="37" mass="4221">MKGIIFTEFMELVEEKFGLDVLDEVLEMSGDEGSIRL</sequence>
<dbReference type="Proteomes" id="UP000029223">
    <property type="component" value="Unassembled WGS sequence"/>
</dbReference>
<proteinExistence type="predicted"/>
<dbReference type="SUPFAM" id="SSF111126">
    <property type="entry name" value="Ligand-binding domain in the NO signalling and Golgi transport"/>
    <property type="match status" value="1"/>
</dbReference>
<dbReference type="EMBL" id="BBMS01000047">
    <property type="protein sequence ID" value="GAL28660.1"/>
    <property type="molecule type" value="Genomic_DNA"/>
</dbReference>
<name>A0ABQ0JIR8_9VIBR</name>
<dbReference type="InterPro" id="IPR024096">
    <property type="entry name" value="NO_sig/Golgi_transp_ligand-bd"/>
</dbReference>
<evidence type="ECO:0000313" key="1">
    <source>
        <dbReference type="EMBL" id="GAL28660.1"/>
    </source>
</evidence>
<dbReference type="Gene3D" id="3.90.1520.10">
    <property type="entry name" value="H-NOX domain"/>
    <property type="match status" value="1"/>
</dbReference>
<reference evidence="2" key="2">
    <citation type="submission" date="2014-09" db="EMBL/GenBank/DDBJ databases">
        <authorList>
            <consortium name="NBRP consortium"/>
            <person name="Sawabe T."/>
            <person name="Meirelles P."/>
            <person name="Nakanishi M."/>
            <person name="Sayaka M."/>
            <person name="Hattori M."/>
            <person name="Ohkuma M."/>
        </authorList>
    </citation>
    <scope>NUCLEOTIDE SEQUENCE [LARGE SCALE GENOMIC DNA]</scope>
    <source>
        <strain evidence="2">JCM 19239</strain>
    </source>
</reference>
<organism evidence="1 2">
    <name type="scientific">Vibrio variabilis</name>
    <dbReference type="NCBI Taxonomy" id="990271"/>
    <lineage>
        <taxon>Bacteria</taxon>
        <taxon>Pseudomonadati</taxon>
        <taxon>Pseudomonadota</taxon>
        <taxon>Gammaproteobacteria</taxon>
        <taxon>Vibrionales</taxon>
        <taxon>Vibrionaceae</taxon>
        <taxon>Vibrio</taxon>
    </lineage>
</organism>
<keyword evidence="2" id="KW-1185">Reference proteome</keyword>
<dbReference type="InterPro" id="IPR038158">
    <property type="entry name" value="H-NOX_domain_sf"/>
</dbReference>
<comment type="caution">
    <text evidence="1">The sequence shown here is derived from an EMBL/GenBank/DDBJ whole genome shotgun (WGS) entry which is preliminary data.</text>
</comment>
<evidence type="ECO:0000313" key="2">
    <source>
        <dbReference type="Proteomes" id="UP000029223"/>
    </source>
</evidence>
<gene>
    <name evidence="1" type="ORF">JCM19239_2845</name>
</gene>